<reference evidence="14 15" key="1">
    <citation type="submission" date="2017-06" db="EMBL/GenBank/DDBJ databases">
        <title>Draft genome sequence of a variant of Elsinoe murrayae.</title>
        <authorList>
            <person name="Cheng Q."/>
        </authorList>
    </citation>
    <scope>NUCLEOTIDE SEQUENCE [LARGE SCALE GENOMIC DNA]</scope>
    <source>
        <strain evidence="14 15">CQ-2017a</strain>
    </source>
</reference>
<comment type="caution">
    <text evidence="14">The sequence shown here is derived from an EMBL/GenBank/DDBJ whole genome shotgun (WGS) entry which is preliminary data.</text>
</comment>
<dbReference type="GO" id="GO:0006694">
    <property type="term" value="P:steroid biosynthetic process"/>
    <property type="evidence" value="ECO:0007669"/>
    <property type="project" value="UniProtKB-KW"/>
</dbReference>
<dbReference type="Proteomes" id="UP000243797">
    <property type="component" value="Unassembled WGS sequence"/>
</dbReference>
<evidence type="ECO:0000256" key="3">
    <source>
        <dbReference type="ARBA" id="ARBA00007579"/>
    </source>
</evidence>
<keyword evidence="6" id="KW-0479">Metal-binding</keyword>
<dbReference type="FunCoup" id="A0A2K1QUV5">
    <property type="interactions" value="749"/>
</dbReference>
<dbReference type="GO" id="GO:0009240">
    <property type="term" value="P:isopentenyl diphosphate biosynthetic process"/>
    <property type="evidence" value="ECO:0007669"/>
    <property type="project" value="TreeGrafter"/>
</dbReference>
<dbReference type="GO" id="GO:0050992">
    <property type="term" value="P:dimethylallyl diphosphate biosynthetic process"/>
    <property type="evidence" value="ECO:0007669"/>
    <property type="project" value="UniProtKB-UniPathway"/>
</dbReference>
<dbReference type="PROSITE" id="PS51462">
    <property type="entry name" value="NUDIX"/>
    <property type="match status" value="1"/>
</dbReference>
<gene>
    <name evidence="14" type="ORF">CAC42_5380</name>
</gene>
<dbReference type="OrthoDB" id="510307at2759"/>
<dbReference type="GO" id="GO:0004452">
    <property type="term" value="F:isopentenyl-diphosphate delta-isomerase activity"/>
    <property type="evidence" value="ECO:0007669"/>
    <property type="project" value="UniProtKB-EC"/>
</dbReference>
<evidence type="ECO:0000256" key="5">
    <source>
        <dbReference type="ARBA" id="ARBA00022516"/>
    </source>
</evidence>
<evidence type="ECO:0000256" key="10">
    <source>
        <dbReference type="ARBA" id="ARBA00023229"/>
    </source>
</evidence>
<organism evidence="14 15">
    <name type="scientific">Sphaceloma murrayae</name>
    <dbReference type="NCBI Taxonomy" id="2082308"/>
    <lineage>
        <taxon>Eukaryota</taxon>
        <taxon>Fungi</taxon>
        <taxon>Dikarya</taxon>
        <taxon>Ascomycota</taxon>
        <taxon>Pezizomycotina</taxon>
        <taxon>Dothideomycetes</taxon>
        <taxon>Dothideomycetidae</taxon>
        <taxon>Myriangiales</taxon>
        <taxon>Elsinoaceae</taxon>
        <taxon>Sphaceloma</taxon>
    </lineage>
</organism>
<evidence type="ECO:0000259" key="13">
    <source>
        <dbReference type="PROSITE" id="PS51462"/>
    </source>
</evidence>
<dbReference type="InterPro" id="IPR000086">
    <property type="entry name" value="NUDIX_hydrolase_dom"/>
</dbReference>
<keyword evidence="7" id="KW-0460">Magnesium</keyword>
<dbReference type="STRING" id="2082308.A0A2K1QUV5"/>
<dbReference type="InParanoid" id="A0A2K1QUV5"/>
<evidence type="ECO:0000256" key="2">
    <source>
        <dbReference type="ARBA" id="ARBA00004826"/>
    </source>
</evidence>
<feature type="domain" description="Nudix hydrolase" evidence="13">
    <location>
        <begin position="83"/>
        <end position="233"/>
    </location>
</feature>
<dbReference type="Gene3D" id="3.90.79.10">
    <property type="entry name" value="Nucleoside Triphosphate Pyrophosphohydrolase"/>
    <property type="match status" value="1"/>
</dbReference>
<accession>A0A2K1QUV5</accession>
<dbReference type="EC" id="5.3.3.2" evidence="4"/>
<name>A0A2K1QUV5_9PEZI</name>
<dbReference type="Pfam" id="PF00293">
    <property type="entry name" value="NUDIX"/>
    <property type="match status" value="1"/>
</dbReference>
<evidence type="ECO:0000256" key="4">
    <source>
        <dbReference type="ARBA" id="ARBA00012057"/>
    </source>
</evidence>
<evidence type="ECO:0000256" key="7">
    <source>
        <dbReference type="ARBA" id="ARBA00022842"/>
    </source>
</evidence>
<sequence>MSTTATLTEAPTVSAENILRLFPQINTALATQSAQNDSDLAGYDEEQIRLMDEVCIVLDNDDQPIGSATKKVCHLMENIEKGLLHRAFSVFLFNSKKELLLQQRASEKITFPDMWTNTCCSHPLGIPGETGSTLESAILGVKRAAQRKLKQELGIEPAQVPLEKFHFLTRIHYKAPSDGKWGEHEIDYILFIQADVDLEENPNEVQATKYVTEDSLKHMFKDDSLKFTPWFKLICQTTLFEWWGDLEHGLEKHLGESQIRRM</sequence>
<dbReference type="InterPro" id="IPR015797">
    <property type="entry name" value="NUDIX_hydrolase-like_dom_sf"/>
</dbReference>
<dbReference type="FunFam" id="3.90.79.10:FF:000012">
    <property type="entry name" value="Isopentenyl-diphosphate Delta-isomerase 1"/>
    <property type="match status" value="1"/>
</dbReference>
<evidence type="ECO:0000256" key="12">
    <source>
        <dbReference type="ARBA" id="ARBA00029294"/>
    </source>
</evidence>
<evidence type="ECO:0000256" key="1">
    <source>
        <dbReference type="ARBA" id="ARBA00001946"/>
    </source>
</evidence>
<comment type="pathway">
    <text evidence="2">Isoprenoid biosynthesis; dimethylallyl diphosphate biosynthesis; dimethylallyl diphosphate from isopentenyl diphosphate: step 1/1.</text>
</comment>
<evidence type="ECO:0000313" key="15">
    <source>
        <dbReference type="Proteomes" id="UP000243797"/>
    </source>
</evidence>
<dbReference type="EMBL" id="NKHZ01000039">
    <property type="protein sequence ID" value="PNS18841.1"/>
    <property type="molecule type" value="Genomic_DNA"/>
</dbReference>
<keyword evidence="15" id="KW-1185">Reference proteome</keyword>
<dbReference type="NCBIfam" id="TIGR02150">
    <property type="entry name" value="IPP_isom_1"/>
    <property type="match status" value="1"/>
</dbReference>
<dbReference type="PANTHER" id="PTHR10885:SF0">
    <property type="entry name" value="ISOPENTENYL-DIPHOSPHATE DELTA-ISOMERASE"/>
    <property type="match status" value="1"/>
</dbReference>
<dbReference type="SUPFAM" id="SSF55811">
    <property type="entry name" value="Nudix"/>
    <property type="match status" value="1"/>
</dbReference>
<keyword evidence="8" id="KW-0752">Steroid biosynthesis</keyword>
<keyword evidence="5" id="KW-0444">Lipid biosynthesis</keyword>
<proteinExistence type="inferred from homology"/>
<evidence type="ECO:0000256" key="9">
    <source>
        <dbReference type="ARBA" id="ARBA00023098"/>
    </source>
</evidence>
<dbReference type="InterPro" id="IPR011876">
    <property type="entry name" value="IsopentenylPP_isomerase_typ1"/>
</dbReference>
<keyword evidence="11 14" id="KW-0413">Isomerase</keyword>
<comment type="catalytic activity">
    <reaction evidence="12">
        <text>isopentenyl diphosphate = dimethylallyl diphosphate</text>
        <dbReference type="Rhea" id="RHEA:23284"/>
        <dbReference type="ChEBI" id="CHEBI:57623"/>
        <dbReference type="ChEBI" id="CHEBI:128769"/>
        <dbReference type="EC" id="5.3.3.2"/>
    </reaction>
    <physiologicalReaction direction="left-to-right" evidence="12">
        <dbReference type="Rhea" id="RHEA:23285"/>
    </physiologicalReaction>
</comment>
<evidence type="ECO:0000313" key="14">
    <source>
        <dbReference type="EMBL" id="PNS18841.1"/>
    </source>
</evidence>
<keyword evidence="9" id="KW-0443">Lipid metabolism</keyword>
<dbReference type="UniPathway" id="UPA00059">
    <property type="reaction ID" value="UER00104"/>
</dbReference>
<dbReference type="AlphaFoldDB" id="A0A2K1QUV5"/>
<comment type="similarity">
    <text evidence="3">Belongs to the IPP isomerase type 1 family.</text>
</comment>
<comment type="cofactor">
    <cofactor evidence="1">
        <name>Mg(2+)</name>
        <dbReference type="ChEBI" id="CHEBI:18420"/>
    </cofactor>
</comment>
<evidence type="ECO:0000256" key="11">
    <source>
        <dbReference type="ARBA" id="ARBA00023235"/>
    </source>
</evidence>
<dbReference type="PANTHER" id="PTHR10885">
    <property type="entry name" value="ISOPENTENYL-DIPHOSPHATE DELTA-ISOMERASE"/>
    <property type="match status" value="1"/>
</dbReference>
<evidence type="ECO:0000256" key="8">
    <source>
        <dbReference type="ARBA" id="ARBA00022955"/>
    </source>
</evidence>
<dbReference type="PIRSF" id="PIRSF018427">
    <property type="entry name" value="Isopntndiph_ism"/>
    <property type="match status" value="1"/>
</dbReference>
<dbReference type="GO" id="GO:0046872">
    <property type="term" value="F:metal ion binding"/>
    <property type="evidence" value="ECO:0007669"/>
    <property type="project" value="UniProtKB-KW"/>
</dbReference>
<dbReference type="GO" id="GO:0005737">
    <property type="term" value="C:cytoplasm"/>
    <property type="evidence" value="ECO:0007669"/>
    <property type="project" value="TreeGrafter"/>
</dbReference>
<protein>
    <recommendedName>
        <fullName evidence="4">isopentenyl-diphosphate Delta-isomerase</fullName>
        <ecNumber evidence="4">5.3.3.2</ecNumber>
    </recommendedName>
</protein>
<dbReference type="CDD" id="cd02885">
    <property type="entry name" value="NUDIX_IPP_Isomerase"/>
    <property type="match status" value="1"/>
</dbReference>
<evidence type="ECO:0000256" key="6">
    <source>
        <dbReference type="ARBA" id="ARBA00022723"/>
    </source>
</evidence>
<keyword evidence="10" id="KW-0414">Isoprene biosynthesis</keyword>